<keyword evidence="4 5" id="KW-0413">Isomerase</keyword>
<keyword evidence="7" id="KW-0812">Transmembrane</keyword>
<dbReference type="GO" id="GO:0005783">
    <property type="term" value="C:endoplasmic reticulum"/>
    <property type="evidence" value="ECO:0007669"/>
    <property type="project" value="TreeGrafter"/>
</dbReference>
<comment type="caution">
    <text evidence="9">The sequence shown here is derived from an EMBL/GenBank/DDBJ whole genome shotgun (WGS) entry which is preliminary data.</text>
</comment>
<feature type="domain" description="PPIase FKBP-type" evidence="8">
    <location>
        <begin position="22"/>
        <end position="110"/>
    </location>
</feature>
<evidence type="ECO:0000256" key="5">
    <source>
        <dbReference type="PROSITE-ProRule" id="PRU00277"/>
    </source>
</evidence>
<gene>
    <name evidence="9" type="ORF">DGYR_LOCUS4754</name>
</gene>
<evidence type="ECO:0000256" key="7">
    <source>
        <dbReference type="SAM" id="Phobius"/>
    </source>
</evidence>
<keyword evidence="10" id="KW-1185">Reference proteome</keyword>
<dbReference type="Gene3D" id="3.10.50.40">
    <property type="match status" value="1"/>
</dbReference>
<dbReference type="PANTHER" id="PTHR45779">
    <property type="entry name" value="PEPTIDYLPROLYL ISOMERASE"/>
    <property type="match status" value="1"/>
</dbReference>
<keyword evidence="3 5" id="KW-0697">Rotamase</keyword>
<accession>A0A7I8VII4</accession>
<dbReference type="OrthoDB" id="77911at2759"/>
<keyword evidence="7" id="KW-0472">Membrane</keyword>
<keyword evidence="7" id="KW-1133">Transmembrane helix</keyword>
<dbReference type="Pfam" id="PF00254">
    <property type="entry name" value="FKBP_C"/>
    <property type="match status" value="1"/>
</dbReference>
<evidence type="ECO:0000259" key="8">
    <source>
        <dbReference type="PROSITE" id="PS50059"/>
    </source>
</evidence>
<dbReference type="InterPro" id="IPR044609">
    <property type="entry name" value="FKBP2/11"/>
</dbReference>
<reference evidence="9 10" key="1">
    <citation type="submission" date="2020-08" db="EMBL/GenBank/DDBJ databases">
        <authorList>
            <person name="Hejnol A."/>
        </authorList>
    </citation>
    <scope>NUCLEOTIDE SEQUENCE [LARGE SCALE GENOMIC DNA]</scope>
</reference>
<dbReference type="InterPro" id="IPR001179">
    <property type="entry name" value="PPIase_FKBP_dom"/>
</dbReference>
<dbReference type="EC" id="5.2.1.8" evidence="2 5"/>
<feature type="region of interest" description="Disordered" evidence="6">
    <location>
        <begin position="149"/>
        <end position="177"/>
    </location>
</feature>
<evidence type="ECO:0000256" key="3">
    <source>
        <dbReference type="ARBA" id="ARBA00023110"/>
    </source>
</evidence>
<evidence type="ECO:0000313" key="10">
    <source>
        <dbReference type="Proteomes" id="UP000549394"/>
    </source>
</evidence>
<dbReference type="GO" id="GO:0003755">
    <property type="term" value="F:peptidyl-prolyl cis-trans isomerase activity"/>
    <property type="evidence" value="ECO:0007669"/>
    <property type="project" value="UniProtKB-KW"/>
</dbReference>
<dbReference type="PANTHER" id="PTHR45779:SF5">
    <property type="entry name" value="PEPTIDYLPROLYL ISOMERASE"/>
    <property type="match status" value="1"/>
</dbReference>
<protein>
    <recommendedName>
        <fullName evidence="2 5">peptidylprolyl isomerase</fullName>
        <ecNumber evidence="2 5">5.2.1.8</ecNumber>
    </recommendedName>
</protein>
<sequence length="177" mass="20236">MENVAVKHMSGPEECSNKVDVGDVVSIHYTGKLKNGKLFDSSKERGEPLTFEIGARNVIPGMERGIIGMCIGATRVLTIPPHLAYGPNGHPPVIPPDSTLIFEVTLERKQQKNVVDKFMVSVFQFLKLISFPVFGVYIVYIVYKKYKREDEQRKESKRKMKQERKVEKKVEKKIKKK</sequence>
<evidence type="ECO:0000256" key="4">
    <source>
        <dbReference type="ARBA" id="ARBA00023235"/>
    </source>
</evidence>
<dbReference type="FunFam" id="3.10.50.40:FF:000006">
    <property type="entry name" value="Peptidyl-prolyl cis-trans isomerase"/>
    <property type="match status" value="1"/>
</dbReference>
<comment type="catalytic activity">
    <reaction evidence="1 5">
        <text>[protein]-peptidylproline (omega=180) = [protein]-peptidylproline (omega=0)</text>
        <dbReference type="Rhea" id="RHEA:16237"/>
        <dbReference type="Rhea" id="RHEA-COMP:10747"/>
        <dbReference type="Rhea" id="RHEA-COMP:10748"/>
        <dbReference type="ChEBI" id="CHEBI:83833"/>
        <dbReference type="ChEBI" id="CHEBI:83834"/>
        <dbReference type="EC" id="5.2.1.8"/>
    </reaction>
</comment>
<dbReference type="AlphaFoldDB" id="A0A7I8VII4"/>
<dbReference type="PROSITE" id="PS50059">
    <property type="entry name" value="FKBP_PPIASE"/>
    <property type="match status" value="1"/>
</dbReference>
<dbReference type="SUPFAM" id="SSF54534">
    <property type="entry name" value="FKBP-like"/>
    <property type="match status" value="1"/>
</dbReference>
<dbReference type="InterPro" id="IPR046357">
    <property type="entry name" value="PPIase_dom_sf"/>
</dbReference>
<feature type="transmembrane region" description="Helical" evidence="7">
    <location>
        <begin position="118"/>
        <end position="143"/>
    </location>
</feature>
<dbReference type="Proteomes" id="UP000549394">
    <property type="component" value="Unassembled WGS sequence"/>
</dbReference>
<name>A0A7I8VII4_9ANNE</name>
<evidence type="ECO:0000256" key="6">
    <source>
        <dbReference type="SAM" id="MobiDB-lite"/>
    </source>
</evidence>
<evidence type="ECO:0000313" key="9">
    <source>
        <dbReference type="EMBL" id="CAD5116099.1"/>
    </source>
</evidence>
<dbReference type="EMBL" id="CAJFCJ010000006">
    <property type="protein sequence ID" value="CAD5116099.1"/>
    <property type="molecule type" value="Genomic_DNA"/>
</dbReference>
<organism evidence="9 10">
    <name type="scientific">Dimorphilus gyrociliatus</name>
    <dbReference type="NCBI Taxonomy" id="2664684"/>
    <lineage>
        <taxon>Eukaryota</taxon>
        <taxon>Metazoa</taxon>
        <taxon>Spiralia</taxon>
        <taxon>Lophotrochozoa</taxon>
        <taxon>Annelida</taxon>
        <taxon>Polychaeta</taxon>
        <taxon>Polychaeta incertae sedis</taxon>
        <taxon>Dinophilidae</taxon>
        <taxon>Dimorphilus</taxon>
    </lineage>
</organism>
<evidence type="ECO:0000256" key="2">
    <source>
        <dbReference type="ARBA" id="ARBA00013194"/>
    </source>
</evidence>
<proteinExistence type="predicted"/>
<evidence type="ECO:0000256" key="1">
    <source>
        <dbReference type="ARBA" id="ARBA00000971"/>
    </source>
</evidence>